<evidence type="ECO:0000256" key="3">
    <source>
        <dbReference type="ARBA" id="ARBA00022475"/>
    </source>
</evidence>
<dbReference type="InterPro" id="IPR011701">
    <property type="entry name" value="MFS"/>
</dbReference>
<feature type="transmembrane region" description="Helical" evidence="7">
    <location>
        <begin position="293"/>
        <end position="309"/>
    </location>
</feature>
<name>A0A367W0N9_9PROT</name>
<feature type="transmembrane region" description="Helical" evidence="7">
    <location>
        <begin position="74"/>
        <end position="92"/>
    </location>
</feature>
<evidence type="ECO:0000256" key="1">
    <source>
        <dbReference type="ARBA" id="ARBA00004651"/>
    </source>
</evidence>
<dbReference type="GO" id="GO:0022857">
    <property type="term" value="F:transmembrane transporter activity"/>
    <property type="evidence" value="ECO:0007669"/>
    <property type="project" value="InterPro"/>
</dbReference>
<dbReference type="Gene3D" id="1.20.1250.20">
    <property type="entry name" value="MFS general substrate transporter like domains"/>
    <property type="match status" value="1"/>
</dbReference>
<proteinExistence type="predicted"/>
<evidence type="ECO:0000313" key="10">
    <source>
        <dbReference type="Proteomes" id="UP000253226"/>
    </source>
</evidence>
<dbReference type="InterPro" id="IPR050171">
    <property type="entry name" value="MFS_Transporters"/>
</dbReference>
<feature type="transmembrane region" description="Helical" evidence="7">
    <location>
        <begin position="46"/>
        <end position="67"/>
    </location>
</feature>
<dbReference type="RefSeq" id="WP_114103835.1">
    <property type="nucleotide sequence ID" value="NZ_JPWF01000015.1"/>
</dbReference>
<accession>A0A367W0N9</accession>
<dbReference type="PANTHER" id="PTHR23517:SF13">
    <property type="entry name" value="MAJOR FACILITATOR SUPERFAMILY MFS_1"/>
    <property type="match status" value="1"/>
</dbReference>
<gene>
    <name evidence="9" type="ORF">TH19_19055</name>
</gene>
<feature type="transmembrane region" description="Helical" evidence="7">
    <location>
        <begin position="330"/>
        <end position="349"/>
    </location>
</feature>
<dbReference type="OrthoDB" id="7283458at2"/>
<feature type="transmembrane region" description="Helical" evidence="7">
    <location>
        <begin position="268"/>
        <end position="287"/>
    </location>
</feature>
<evidence type="ECO:0000313" key="9">
    <source>
        <dbReference type="EMBL" id="RCK32389.1"/>
    </source>
</evidence>
<evidence type="ECO:0000259" key="8">
    <source>
        <dbReference type="PROSITE" id="PS50850"/>
    </source>
</evidence>
<dbReference type="PANTHER" id="PTHR23517">
    <property type="entry name" value="RESISTANCE PROTEIN MDTM, PUTATIVE-RELATED-RELATED"/>
    <property type="match status" value="1"/>
</dbReference>
<feature type="transmembrane region" description="Helical" evidence="7">
    <location>
        <begin position="205"/>
        <end position="226"/>
    </location>
</feature>
<protein>
    <recommendedName>
        <fullName evidence="8">Major facilitator superfamily (MFS) profile domain-containing protein</fullName>
    </recommendedName>
</protein>
<dbReference type="InterPro" id="IPR020846">
    <property type="entry name" value="MFS_dom"/>
</dbReference>
<reference evidence="9 10" key="1">
    <citation type="submission" date="2014-07" db="EMBL/GenBank/DDBJ databases">
        <title>Draft genome sequence of Thalassospira profundimaris 35.</title>
        <authorList>
            <person name="Lai Q."/>
            <person name="Shao Z."/>
        </authorList>
    </citation>
    <scope>NUCLEOTIDE SEQUENCE [LARGE SCALE GENOMIC DNA]</scope>
    <source>
        <strain evidence="9 10">35</strain>
    </source>
</reference>
<evidence type="ECO:0000256" key="6">
    <source>
        <dbReference type="ARBA" id="ARBA00023136"/>
    </source>
</evidence>
<keyword evidence="3" id="KW-1003">Cell membrane</keyword>
<evidence type="ECO:0000256" key="4">
    <source>
        <dbReference type="ARBA" id="ARBA00022692"/>
    </source>
</evidence>
<dbReference type="Proteomes" id="UP000253226">
    <property type="component" value="Unassembled WGS sequence"/>
</dbReference>
<keyword evidence="5 7" id="KW-1133">Transmembrane helix</keyword>
<feature type="transmembrane region" description="Helical" evidence="7">
    <location>
        <begin position="241"/>
        <end position="261"/>
    </location>
</feature>
<dbReference type="InterPro" id="IPR036259">
    <property type="entry name" value="MFS_trans_sf"/>
</dbReference>
<keyword evidence="6 7" id="KW-0472">Membrane</keyword>
<evidence type="ECO:0000256" key="2">
    <source>
        <dbReference type="ARBA" id="ARBA00022448"/>
    </source>
</evidence>
<feature type="transmembrane region" description="Helical" evidence="7">
    <location>
        <begin position="131"/>
        <end position="153"/>
    </location>
</feature>
<feature type="domain" description="Major facilitator superfamily (MFS) profile" evidence="8">
    <location>
        <begin position="1"/>
        <end position="385"/>
    </location>
</feature>
<keyword evidence="4 7" id="KW-0812">Transmembrane</keyword>
<comment type="subcellular location">
    <subcellularLocation>
        <location evidence="1">Cell membrane</location>
        <topology evidence="1">Multi-pass membrane protein</topology>
    </subcellularLocation>
</comment>
<dbReference type="GO" id="GO:0005886">
    <property type="term" value="C:plasma membrane"/>
    <property type="evidence" value="ECO:0007669"/>
    <property type="project" value="UniProtKB-SubCell"/>
</dbReference>
<feature type="transmembrane region" description="Helical" evidence="7">
    <location>
        <begin position="361"/>
        <end position="381"/>
    </location>
</feature>
<organism evidence="9 10">
    <name type="scientific">Thalassospira profundimaris</name>
    <dbReference type="NCBI Taxonomy" id="502049"/>
    <lineage>
        <taxon>Bacteria</taxon>
        <taxon>Pseudomonadati</taxon>
        <taxon>Pseudomonadota</taxon>
        <taxon>Alphaproteobacteria</taxon>
        <taxon>Rhodospirillales</taxon>
        <taxon>Thalassospiraceae</taxon>
        <taxon>Thalassospira</taxon>
    </lineage>
</organism>
<feature type="transmembrane region" description="Helical" evidence="7">
    <location>
        <begin position="165"/>
        <end position="184"/>
    </location>
</feature>
<dbReference type="PROSITE" id="PS50850">
    <property type="entry name" value="MFS"/>
    <property type="match status" value="1"/>
</dbReference>
<dbReference type="SUPFAM" id="SSF103473">
    <property type="entry name" value="MFS general substrate transporter"/>
    <property type="match status" value="1"/>
</dbReference>
<comment type="caution">
    <text evidence="9">The sequence shown here is derived from an EMBL/GenBank/DDBJ whole genome shotgun (WGS) entry which is preliminary data.</text>
</comment>
<evidence type="ECO:0000256" key="7">
    <source>
        <dbReference type="SAM" id="Phobius"/>
    </source>
</evidence>
<keyword evidence="2" id="KW-0813">Transport</keyword>
<dbReference type="EMBL" id="JPWF01000015">
    <property type="protein sequence ID" value="RCK32389.1"/>
    <property type="molecule type" value="Genomic_DNA"/>
</dbReference>
<evidence type="ECO:0000256" key="5">
    <source>
        <dbReference type="ARBA" id="ARBA00022989"/>
    </source>
</evidence>
<dbReference type="AlphaFoldDB" id="A0A367W0N9"/>
<sequence length="395" mass="42310">MDRLVTKYRIWITAAVVAHTLWTSAAPAMVYPIYIDQWNLSYTQTMLVFGTYPIVVGVLLLLSNFALQRFSREQLVSIGLGASTLGVFLFAIGDSLAWLLVGRVFMGVGVGLSAGYSAAELIELSPNKQRAGTITIAAQSVGFSASFIAGGAFVEFTVQPAHYPFVFLFIVLLAVFALYILTTNSPPQYPQAKSGQDESNISKPLLPLLILTVTTAYMHGVTYTALGATVAKQLLASTNSLLNGFVLGFFAISIGAGAFFARKFDGFPAIRIGAVFSIFGMALLVAAANQQSIFLYGASSFSSGIGYALKFSGSISIINLKSTEKNNSKTINTILVFAYLFTGFASIAVGKISEDFDVSSAIYFITLSVSIMSLLVIYISFKRSISSTTNNPHGD</sequence>
<dbReference type="Pfam" id="PF07690">
    <property type="entry name" value="MFS_1"/>
    <property type="match status" value="1"/>
</dbReference>
<feature type="transmembrane region" description="Helical" evidence="7">
    <location>
        <begin position="12"/>
        <end position="34"/>
    </location>
</feature>